<evidence type="ECO:0000313" key="2">
    <source>
        <dbReference type="Proteomes" id="UP000694403"/>
    </source>
</evidence>
<organism evidence="1 2">
    <name type="scientific">Chelydra serpentina</name>
    <name type="common">Snapping turtle</name>
    <name type="synonym">Testudo serpentina</name>
    <dbReference type="NCBI Taxonomy" id="8475"/>
    <lineage>
        <taxon>Eukaryota</taxon>
        <taxon>Metazoa</taxon>
        <taxon>Chordata</taxon>
        <taxon>Craniata</taxon>
        <taxon>Vertebrata</taxon>
        <taxon>Euteleostomi</taxon>
        <taxon>Archelosauria</taxon>
        <taxon>Testudinata</taxon>
        <taxon>Testudines</taxon>
        <taxon>Cryptodira</taxon>
        <taxon>Durocryptodira</taxon>
        <taxon>Americhelydia</taxon>
        <taxon>Chelydroidea</taxon>
        <taxon>Chelydridae</taxon>
        <taxon>Chelydra</taxon>
    </lineage>
</organism>
<dbReference type="Proteomes" id="UP000694403">
    <property type="component" value="Unplaced"/>
</dbReference>
<reference evidence="1" key="1">
    <citation type="submission" date="2025-05" db="UniProtKB">
        <authorList>
            <consortium name="Ensembl"/>
        </authorList>
    </citation>
    <scope>IDENTIFICATION</scope>
</reference>
<proteinExistence type="predicted"/>
<keyword evidence="2" id="KW-1185">Reference proteome</keyword>
<dbReference type="AlphaFoldDB" id="A0A8C3SMD7"/>
<dbReference type="Ensembl" id="ENSCSRT00000016903.1">
    <property type="protein sequence ID" value="ENSCSRP00000016192.1"/>
    <property type="gene ID" value="ENSCSRG00000012363.1"/>
</dbReference>
<sequence>LCTHSDFPNFLLVDGDVVPVDIDVGQTHVGDSLVAPPVVILLIDGEGHQGVVAPAVLGQGVGAGALEVEVQPIERVIVRVPPAPAGSNQVGNTHRTAVLDLERNPSSPWSDSTESALITLCLYVHISSCLTLALSFTYVDALQDSISDLTGFIAGAAVGFTGHPLGRNAGAV</sequence>
<evidence type="ECO:0000313" key="1">
    <source>
        <dbReference type="Ensembl" id="ENSCSRP00000016246.1"/>
    </source>
</evidence>
<protein>
    <submittedName>
        <fullName evidence="1">Uncharacterized protein</fullName>
    </submittedName>
</protein>
<name>A0A8C3SMD7_CHESE</name>
<dbReference type="Ensembl" id="ENSCSRT00000016960.1">
    <property type="protein sequence ID" value="ENSCSRP00000016246.1"/>
    <property type="gene ID" value="ENSCSRG00000012423.1"/>
</dbReference>
<accession>A0A8C3SMD7</accession>